<dbReference type="EMBL" id="QOQW01000025">
    <property type="protein sequence ID" value="RCK78263.1"/>
    <property type="molecule type" value="Genomic_DNA"/>
</dbReference>
<proteinExistence type="predicted"/>
<dbReference type="Proteomes" id="UP000252355">
    <property type="component" value="Unassembled WGS sequence"/>
</dbReference>
<sequence>MGVALLSLVLAPLIPRFIEVRRQSIDARNWVVATSLGAGKLEELKSLASFPERLDPESREVNGTVFDLVPSAILVDPLPGLEKARPPVVGYRLGVQVLWNLPGTPGKKHHIGLQTLLVRPKPL</sequence>
<reference evidence="1 2" key="1">
    <citation type="submission" date="2018-05" db="EMBL/GenBank/DDBJ databases">
        <title>A metagenomic window into the 2 km-deep terrestrial subsurface aquifer revealed taxonomically and functionally diverse microbial community comprising novel uncultured bacterial lineages.</title>
        <authorList>
            <person name="Kadnikov V.V."/>
            <person name="Mardanov A.V."/>
            <person name="Beletsky A.V."/>
            <person name="Banks D."/>
            <person name="Pimenov N.V."/>
            <person name="Frank Y.A."/>
            <person name="Karnachuk O.V."/>
            <person name="Ravin N.V."/>
        </authorList>
    </citation>
    <scope>NUCLEOTIDE SEQUENCE [LARGE SCALE GENOMIC DNA]</scope>
    <source>
        <strain evidence="1">BY5</strain>
    </source>
</reference>
<dbReference type="AlphaFoldDB" id="A0A367ZJF4"/>
<protein>
    <submittedName>
        <fullName evidence="1">Uncharacterized protein</fullName>
    </submittedName>
</protein>
<accession>A0A367ZJF4</accession>
<evidence type="ECO:0000313" key="2">
    <source>
        <dbReference type="Proteomes" id="UP000252355"/>
    </source>
</evidence>
<organism evidence="1 2">
    <name type="scientific">Candidatus Ozemobacter sibiricus</name>
    <dbReference type="NCBI Taxonomy" id="2268124"/>
    <lineage>
        <taxon>Bacteria</taxon>
        <taxon>Candidatus Ozemobacteria</taxon>
        <taxon>Candidatus Ozemobacterales</taxon>
        <taxon>Candidatus Ozemobacteraceae</taxon>
        <taxon>Candidatus Ozemobacter</taxon>
    </lineage>
</organism>
<name>A0A367ZJF4_9BACT</name>
<comment type="caution">
    <text evidence="1">The sequence shown here is derived from an EMBL/GenBank/DDBJ whole genome shotgun (WGS) entry which is preliminary data.</text>
</comment>
<evidence type="ECO:0000313" key="1">
    <source>
        <dbReference type="EMBL" id="RCK78263.1"/>
    </source>
</evidence>
<gene>
    <name evidence="1" type="ORF">OZSIB_1640</name>
</gene>